<reference evidence="15 16" key="1">
    <citation type="journal article" date="2014" name="Genome Announc.">
        <title>The Genome of the Predominant Equine Lactobacillus Species, Lactobacillus equi, Is Reflective of Its Lifestyle Adaptations to an Herbivorous Host.</title>
        <authorList>
            <person name="O'Donnell M.M."/>
            <person name="Harris H.M."/>
            <person name="O'Toole P.W."/>
            <person name="Ross R.P."/>
        </authorList>
    </citation>
    <scope>NUCLEOTIDE SEQUENCE [LARGE SCALE GENOMIC DNA]</scope>
    <source>
        <strain evidence="15 16">DPC 6820</strain>
    </source>
</reference>
<evidence type="ECO:0000313" key="15">
    <source>
        <dbReference type="EMBL" id="ETA74865.1"/>
    </source>
</evidence>
<dbReference type="Pfam" id="PF13807">
    <property type="entry name" value="GNVR"/>
    <property type="match status" value="1"/>
</dbReference>
<evidence type="ECO:0000313" key="16">
    <source>
        <dbReference type="Proteomes" id="UP000018559"/>
    </source>
</evidence>
<dbReference type="PANTHER" id="PTHR32309:SF13">
    <property type="entry name" value="FERRIC ENTEROBACTIN TRANSPORT PROTEIN FEPE"/>
    <property type="match status" value="1"/>
</dbReference>
<comment type="similarity">
    <text evidence="3">Belongs to the CpsC/CapA family.</text>
</comment>
<evidence type="ECO:0000256" key="4">
    <source>
        <dbReference type="ARBA" id="ARBA00020739"/>
    </source>
</evidence>
<keyword evidence="9 12" id="KW-0472">Membrane</keyword>
<keyword evidence="16" id="KW-1185">Reference proteome</keyword>
<feature type="transmembrane region" description="Helical" evidence="12">
    <location>
        <begin position="182"/>
        <end position="201"/>
    </location>
</feature>
<feature type="domain" description="Polysaccharide chain length determinant N-terminal" evidence="13">
    <location>
        <begin position="11"/>
        <end position="98"/>
    </location>
</feature>
<name>V7I014_9LACO</name>
<evidence type="ECO:0000256" key="11">
    <source>
        <dbReference type="ARBA" id="ARBA00045736"/>
    </source>
</evidence>
<comment type="caution">
    <text evidence="15">The sequence shown here is derived from an EMBL/GenBank/DDBJ whole genome shotgun (WGS) entry which is preliminary data.</text>
</comment>
<dbReference type="PANTHER" id="PTHR32309">
    <property type="entry name" value="TYROSINE-PROTEIN KINASE"/>
    <property type="match status" value="1"/>
</dbReference>
<keyword evidence="6 12" id="KW-0812">Transmembrane</keyword>
<dbReference type="GO" id="GO:0005886">
    <property type="term" value="C:plasma membrane"/>
    <property type="evidence" value="ECO:0007669"/>
    <property type="project" value="UniProtKB-SubCell"/>
</dbReference>
<dbReference type="Proteomes" id="UP000018559">
    <property type="component" value="Unassembled WGS sequence"/>
</dbReference>
<protein>
    <recommendedName>
        <fullName evidence="4">Capsular polysaccharide biosynthesis protein CpsC</fullName>
    </recommendedName>
</protein>
<dbReference type="InterPro" id="IPR032807">
    <property type="entry name" value="GNVR"/>
</dbReference>
<evidence type="ECO:0000256" key="9">
    <source>
        <dbReference type="ARBA" id="ARBA00023136"/>
    </source>
</evidence>
<evidence type="ECO:0000256" key="5">
    <source>
        <dbReference type="ARBA" id="ARBA00022475"/>
    </source>
</evidence>
<dbReference type="GO" id="GO:0004713">
    <property type="term" value="F:protein tyrosine kinase activity"/>
    <property type="evidence" value="ECO:0007669"/>
    <property type="project" value="TreeGrafter"/>
</dbReference>
<keyword evidence="8 12" id="KW-1133">Transmembrane helix</keyword>
<sequence length="254" mass="27557">MKDNTSQETVIDLSQIIKALKDDLAKIIAWAVAGLLVAIVVVTFFITPKYSATIDLLVNQKADNTATQYTAQQADLQAINTYQDVLKKSVILTPVLKQVRKTDNYKGNLGSLQSSVTVSNTTNSQVVSVTVEDTNAYTAADIANTIGDVFTEKIKKMMKVDNVTIVTKAKANTNATFPNKKLFAAVGLVIGALIGMAIAVIKELTNTTVKDSDFLTDDLELVNLGTVYHMDSERNLFNVSSIKGSEDTSSNRRV</sequence>
<dbReference type="AlphaFoldDB" id="V7I014"/>
<evidence type="ECO:0000259" key="13">
    <source>
        <dbReference type="Pfam" id="PF02706"/>
    </source>
</evidence>
<keyword evidence="7" id="KW-0972">Capsule biogenesis/degradation</keyword>
<comment type="pathway">
    <text evidence="2">Capsule biogenesis; capsule polysaccharide biosynthesis.</text>
</comment>
<dbReference type="InterPro" id="IPR050445">
    <property type="entry name" value="Bact_polysacc_biosynth/exp"/>
</dbReference>
<keyword evidence="10" id="KW-0270">Exopolysaccharide synthesis</keyword>
<dbReference type="GO" id="GO:0000271">
    <property type="term" value="P:polysaccharide biosynthetic process"/>
    <property type="evidence" value="ECO:0007669"/>
    <property type="project" value="UniProtKB-KW"/>
</dbReference>
<evidence type="ECO:0000256" key="3">
    <source>
        <dbReference type="ARBA" id="ARBA00006683"/>
    </source>
</evidence>
<feature type="transmembrane region" description="Helical" evidence="12">
    <location>
        <begin position="27"/>
        <end position="46"/>
    </location>
</feature>
<dbReference type="PATRIC" id="fig|1392007.3.peg.307"/>
<proteinExistence type="inferred from homology"/>
<evidence type="ECO:0000256" key="10">
    <source>
        <dbReference type="ARBA" id="ARBA00023169"/>
    </source>
</evidence>
<evidence type="ECO:0000256" key="8">
    <source>
        <dbReference type="ARBA" id="ARBA00022989"/>
    </source>
</evidence>
<dbReference type="EMBL" id="AWWH01000040">
    <property type="protein sequence ID" value="ETA74865.1"/>
    <property type="molecule type" value="Genomic_DNA"/>
</dbReference>
<evidence type="ECO:0000256" key="7">
    <source>
        <dbReference type="ARBA" id="ARBA00022903"/>
    </source>
</evidence>
<evidence type="ECO:0000256" key="1">
    <source>
        <dbReference type="ARBA" id="ARBA00004651"/>
    </source>
</evidence>
<comment type="function">
    <text evidence="11">Required for CpsD phosphorylation. Involved in the regulation of capsular polysaccharide biosynthesis. May be part of a complex that directs the coordinated polymerization and export to the cell surface of the capsular polysaccharide.</text>
</comment>
<evidence type="ECO:0000256" key="12">
    <source>
        <dbReference type="SAM" id="Phobius"/>
    </source>
</evidence>
<evidence type="ECO:0000256" key="6">
    <source>
        <dbReference type="ARBA" id="ARBA00022692"/>
    </source>
</evidence>
<dbReference type="Pfam" id="PF02706">
    <property type="entry name" value="Wzz"/>
    <property type="match status" value="1"/>
</dbReference>
<keyword evidence="5" id="KW-1003">Cell membrane</keyword>
<feature type="domain" description="Tyrosine-protein kinase G-rich" evidence="14">
    <location>
        <begin position="151"/>
        <end position="203"/>
    </location>
</feature>
<dbReference type="InterPro" id="IPR003856">
    <property type="entry name" value="LPS_length_determ_N"/>
</dbReference>
<accession>V7I014</accession>
<comment type="subcellular location">
    <subcellularLocation>
        <location evidence="1">Cell membrane</location>
        <topology evidence="1">Multi-pass membrane protein</topology>
    </subcellularLocation>
</comment>
<evidence type="ECO:0000259" key="14">
    <source>
        <dbReference type="Pfam" id="PF13807"/>
    </source>
</evidence>
<organism evidence="15 16">
    <name type="scientific">Ligilactobacillus equi DPC 6820</name>
    <dbReference type="NCBI Taxonomy" id="1392007"/>
    <lineage>
        <taxon>Bacteria</taxon>
        <taxon>Bacillati</taxon>
        <taxon>Bacillota</taxon>
        <taxon>Bacilli</taxon>
        <taxon>Lactobacillales</taxon>
        <taxon>Lactobacillaceae</taxon>
        <taxon>Ligilactobacillus</taxon>
    </lineage>
</organism>
<gene>
    <name evidence="15" type="ORF">LEQ_0262c</name>
</gene>
<evidence type="ECO:0000256" key="2">
    <source>
        <dbReference type="ARBA" id="ARBA00005132"/>
    </source>
</evidence>
<dbReference type="RefSeq" id="WP_023858913.1">
    <property type="nucleotide sequence ID" value="NZ_AWWH01000040.1"/>
</dbReference>